<name>A0A3S5CQ30_9PLAT</name>
<protein>
    <submittedName>
        <fullName evidence="3">Uncharacterized protein</fullName>
    </submittedName>
</protein>
<sequence>MIVKHFFFIPHCLSVFYSLASGDFQRDNENDPPQSSIPPSNGAVSVRSSDMASEDLSLSPGRPTLSCLLAVLHLMARASPSSLVSNTELVAGQTTGFDLTYQGHCGQLLRWLHTQTSQQPLVFSSISSSSASCTSSISSYTPSVSLSHGGDHLAASLSSVDSIASVTKNTKSTPNTSTVSLDVTQCHLGQLDSQSLHHLICSVEACLAHIHLERAKRAKAALVTSGLKPDPGTLRALNNLPTDLT</sequence>
<feature type="compositionally biased region" description="Polar residues" evidence="1">
    <location>
        <begin position="31"/>
        <end position="51"/>
    </location>
</feature>
<dbReference type="EMBL" id="CAAALY010085426">
    <property type="protein sequence ID" value="VEL27177.1"/>
    <property type="molecule type" value="Genomic_DNA"/>
</dbReference>
<dbReference type="AlphaFoldDB" id="A0A3S5CQ30"/>
<keyword evidence="4" id="KW-1185">Reference proteome</keyword>
<feature type="signal peptide" evidence="2">
    <location>
        <begin position="1"/>
        <end position="22"/>
    </location>
</feature>
<organism evidence="3 4">
    <name type="scientific">Protopolystoma xenopodis</name>
    <dbReference type="NCBI Taxonomy" id="117903"/>
    <lineage>
        <taxon>Eukaryota</taxon>
        <taxon>Metazoa</taxon>
        <taxon>Spiralia</taxon>
        <taxon>Lophotrochozoa</taxon>
        <taxon>Platyhelminthes</taxon>
        <taxon>Monogenea</taxon>
        <taxon>Polyopisthocotylea</taxon>
        <taxon>Polystomatidea</taxon>
        <taxon>Polystomatidae</taxon>
        <taxon>Protopolystoma</taxon>
    </lineage>
</organism>
<evidence type="ECO:0000313" key="4">
    <source>
        <dbReference type="Proteomes" id="UP000784294"/>
    </source>
</evidence>
<evidence type="ECO:0000256" key="1">
    <source>
        <dbReference type="SAM" id="MobiDB-lite"/>
    </source>
</evidence>
<accession>A0A3S5CQ30</accession>
<feature type="chain" id="PRO_5018601066" evidence="2">
    <location>
        <begin position="23"/>
        <end position="245"/>
    </location>
</feature>
<gene>
    <name evidence="3" type="ORF">PXEA_LOCUS20617</name>
</gene>
<comment type="caution">
    <text evidence="3">The sequence shown here is derived from an EMBL/GenBank/DDBJ whole genome shotgun (WGS) entry which is preliminary data.</text>
</comment>
<dbReference type="Proteomes" id="UP000784294">
    <property type="component" value="Unassembled WGS sequence"/>
</dbReference>
<keyword evidence="2" id="KW-0732">Signal</keyword>
<feature type="region of interest" description="Disordered" evidence="1">
    <location>
        <begin position="27"/>
        <end position="58"/>
    </location>
</feature>
<evidence type="ECO:0000256" key="2">
    <source>
        <dbReference type="SAM" id="SignalP"/>
    </source>
</evidence>
<evidence type="ECO:0000313" key="3">
    <source>
        <dbReference type="EMBL" id="VEL27177.1"/>
    </source>
</evidence>
<reference evidence="3" key="1">
    <citation type="submission" date="2018-11" db="EMBL/GenBank/DDBJ databases">
        <authorList>
            <consortium name="Pathogen Informatics"/>
        </authorList>
    </citation>
    <scope>NUCLEOTIDE SEQUENCE</scope>
</reference>
<proteinExistence type="predicted"/>